<comment type="caution">
    <text evidence="11">The sequence shown here is derived from an EMBL/GenBank/DDBJ whole genome shotgun (WGS) entry which is preliminary data.</text>
</comment>
<feature type="transmembrane region" description="Helical" evidence="8">
    <location>
        <begin position="279"/>
        <end position="299"/>
    </location>
</feature>
<dbReference type="InterPro" id="IPR017871">
    <property type="entry name" value="ABC_transporter-like_CS"/>
</dbReference>
<dbReference type="InterPro" id="IPR003439">
    <property type="entry name" value="ABC_transporter-like_ATP-bd"/>
</dbReference>
<keyword evidence="4" id="KW-0547">Nucleotide-binding</keyword>
<accession>A0A0W8F9T5</accession>
<keyword evidence="5 11" id="KW-0067">ATP-binding</keyword>
<proteinExistence type="predicted"/>
<dbReference type="PANTHER" id="PTHR43394:SF1">
    <property type="entry name" value="ATP-BINDING CASSETTE SUB-FAMILY B MEMBER 10, MITOCHONDRIAL"/>
    <property type="match status" value="1"/>
</dbReference>
<sequence>MEGLIDKRILKFAPGARRWIALTFLSGLMGSIANIALLFLAGRIIVGIYDGRALLSMLDLFSGMLAAIGLRATAEASRDITAQRSAAMVKSSVRKRINQHLLDLGPSFVEMRNTSALATTVLDGVEALEAYVGLYVPYMALCLVMPVLLFLGFAIYVDLISALMLMAFVPLVPLSLLIFTNLEEWKVGRRAWETYRELSAYFAESLQGLTTLKLFSQAERRGQELHRRSRNLEKALVQSLQLYFGASFVSEVVPVLGYSLTMIVSSFRLSQGSLSMDKLVMVLLLGSLFYEHVSHLLLYHHYSLLGKRTANAIFELLDQMPEVRDGQDTAPSAIEPEIRFEGVHFAYHGDRPVLHNISFEVKPGSTVALVGATGTGKSTVIDLLFRFHDPQEGRVLLGGHDIRSLPLNFLRSQMALVAQESYLFYDTVENNLRLGKPKASHEEIVRAATAANAHQFIVALPEGYQTVIGERGVLLSGGERQRIAIARALLKGAPILLLDEPTSSIDAENEEDIQKALGRLQAQRTVMIIAHRLSTVRKADCILVMEMGRIAESGGHEELLAKGGIYAHLVAAQSLDMPECRDDENALPMKVGSHLAAVAGGGP</sequence>
<evidence type="ECO:0000259" key="10">
    <source>
        <dbReference type="PROSITE" id="PS50929"/>
    </source>
</evidence>
<evidence type="ECO:0000256" key="2">
    <source>
        <dbReference type="ARBA" id="ARBA00022448"/>
    </source>
</evidence>
<organism evidence="11">
    <name type="scientific">hydrocarbon metagenome</name>
    <dbReference type="NCBI Taxonomy" id="938273"/>
    <lineage>
        <taxon>unclassified sequences</taxon>
        <taxon>metagenomes</taxon>
        <taxon>ecological metagenomes</taxon>
    </lineage>
</organism>
<evidence type="ECO:0000256" key="1">
    <source>
        <dbReference type="ARBA" id="ARBA00004141"/>
    </source>
</evidence>
<gene>
    <name evidence="11" type="ORF">ASZ90_012687</name>
</gene>
<name>A0A0W8F9T5_9ZZZZ</name>
<dbReference type="AlphaFoldDB" id="A0A0W8F9T5"/>
<feature type="transmembrane region" description="Helical" evidence="8">
    <location>
        <begin position="162"/>
        <end position="182"/>
    </location>
</feature>
<dbReference type="InterPro" id="IPR039421">
    <property type="entry name" value="Type_1_exporter"/>
</dbReference>
<dbReference type="GO" id="GO:0015421">
    <property type="term" value="F:ABC-type oligopeptide transporter activity"/>
    <property type="evidence" value="ECO:0007669"/>
    <property type="project" value="TreeGrafter"/>
</dbReference>
<dbReference type="Pfam" id="PF00664">
    <property type="entry name" value="ABC_membrane"/>
    <property type="match status" value="1"/>
</dbReference>
<dbReference type="PROSITE" id="PS50929">
    <property type="entry name" value="ABC_TM1F"/>
    <property type="match status" value="1"/>
</dbReference>
<dbReference type="PROSITE" id="PS00211">
    <property type="entry name" value="ABC_TRANSPORTER_1"/>
    <property type="match status" value="1"/>
</dbReference>
<dbReference type="FunFam" id="3.40.50.300:FF:000287">
    <property type="entry name" value="Multidrug ABC transporter ATP-binding protein"/>
    <property type="match status" value="1"/>
</dbReference>
<dbReference type="PROSITE" id="PS50893">
    <property type="entry name" value="ABC_TRANSPORTER_2"/>
    <property type="match status" value="1"/>
</dbReference>
<dbReference type="GO" id="GO:0016887">
    <property type="term" value="F:ATP hydrolysis activity"/>
    <property type="evidence" value="ECO:0007669"/>
    <property type="project" value="InterPro"/>
</dbReference>
<dbReference type="EC" id="3.6.3.25" evidence="11"/>
<evidence type="ECO:0000256" key="4">
    <source>
        <dbReference type="ARBA" id="ARBA00022741"/>
    </source>
</evidence>
<evidence type="ECO:0000313" key="11">
    <source>
        <dbReference type="EMBL" id="KUG17623.1"/>
    </source>
</evidence>
<dbReference type="GO" id="GO:0016020">
    <property type="term" value="C:membrane"/>
    <property type="evidence" value="ECO:0007669"/>
    <property type="project" value="UniProtKB-SubCell"/>
</dbReference>
<keyword evidence="2" id="KW-0813">Transport</keyword>
<dbReference type="SUPFAM" id="SSF90123">
    <property type="entry name" value="ABC transporter transmembrane region"/>
    <property type="match status" value="1"/>
</dbReference>
<dbReference type="PANTHER" id="PTHR43394">
    <property type="entry name" value="ATP-DEPENDENT PERMEASE MDL1, MITOCHONDRIAL"/>
    <property type="match status" value="1"/>
</dbReference>
<dbReference type="SMART" id="SM00382">
    <property type="entry name" value="AAA"/>
    <property type="match status" value="1"/>
</dbReference>
<protein>
    <submittedName>
        <fullName evidence="11">Lipid a export atp-binding/permease protein msba</fullName>
        <ecNumber evidence="11">3.6.3.25</ecNumber>
    </submittedName>
</protein>
<dbReference type="Gene3D" id="1.20.1560.10">
    <property type="entry name" value="ABC transporter type 1, transmembrane domain"/>
    <property type="match status" value="1"/>
</dbReference>
<evidence type="ECO:0000259" key="9">
    <source>
        <dbReference type="PROSITE" id="PS50893"/>
    </source>
</evidence>
<evidence type="ECO:0000256" key="8">
    <source>
        <dbReference type="SAM" id="Phobius"/>
    </source>
</evidence>
<dbReference type="GO" id="GO:0005524">
    <property type="term" value="F:ATP binding"/>
    <property type="evidence" value="ECO:0007669"/>
    <property type="project" value="UniProtKB-KW"/>
</dbReference>
<keyword evidence="11" id="KW-0378">Hydrolase</keyword>
<dbReference type="InterPro" id="IPR011527">
    <property type="entry name" value="ABC1_TM_dom"/>
</dbReference>
<reference evidence="11" key="1">
    <citation type="journal article" date="2015" name="Proc. Natl. Acad. Sci. U.S.A.">
        <title>Networks of energetic and metabolic interactions define dynamics in microbial communities.</title>
        <authorList>
            <person name="Embree M."/>
            <person name="Liu J.K."/>
            <person name="Al-Bassam M.M."/>
            <person name="Zengler K."/>
        </authorList>
    </citation>
    <scope>NUCLEOTIDE SEQUENCE</scope>
</reference>
<comment type="subcellular location">
    <subcellularLocation>
        <location evidence="1">Membrane</location>
        <topology evidence="1">Multi-pass membrane protein</topology>
    </subcellularLocation>
</comment>
<dbReference type="Pfam" id="PF00005">
    <property type="entry name" value="ABC_tran"/>
    <property type="match status" value="1"/>
</dbReference>
<dbReference type="EMBL" id="LNQE01001429">
    <property type="protein sequence ID" value="KUG17623.1"/>
    <property type="molecule type" value="Genomic_DNA"/>
</dbReference>
<evidence type="ECO:0000256" key="3">
    <source>
        <dbReference type="ARBA" id="ARBA00022692"/>
    </source>
</evidence>
<feature type="transmembrane region" description="Helical" evidence="8">
    <location>
        <begin position="53"/>
        <end position="74"/>
    </location>
</feature>
<feature type="domain" description="ABC transporter" evidence="9">
    <location>
        <begin position="338"/>
        <end position="572"/>
    </location>
</feature>
<evidence type="ECO:0000256" key="6">
    <source>
        <dbReference type="ARBA" id="ARBA00022989"/>
    </source>
</evidence>
<feature type="transmembrane region" description="Helical" evidence="8">
    <location>
        <begin position="20"/>
        <end position="41"/>
    </location>
</feature>
<dbReference type="InterPro" id="IPR036640">
    <property type="entry name" value="ABC1_TM_sf"/>
</dbReference>
<keyword evidence="6 8" id="KW-1133">Transmembrane helix</keyword>
<evidence type="ECO:0000256" key="7">
    <source>
        <dbReference type="ARBA" id="ARBA00023136"/>
    </source>
</evidence>
<keyword evidence="7 8" id="KW-0472">Membrane</keyword>
<keyword evidence="3 8" id="KW-0812">Transmembrane</keyword>
<dbReference type="SUPFAM" id="SSF52540">
    <property type="entry name" value="P-loop containing nucleoside triphosphate hydrolases"/>
    <property type="match status" value="1"/>
</dbReference>
<dbReference type="Gene3D" id="3.40.50.300">
    <property type="entry name" value="P-loop containing nucleotide triphosphate hydrolases"/>
    <property type="match status" value="1"/>
</dbReference>
<feature type="domain" description="ABC transmembrane type-1" evidence="10">
    <location>
        <begin position="21"/>
        <end position="296"/>
    </location>
</feature>
<feature type="transmembrane region" description="Helical" evidence="8">
    <location>
        <begin position="242"/>
        <end position="267"/>
    </location>
</feature>
<dbReference type="InterPro" id="IPR003593">
    <property type="entry name" value="AAA+_ATPase"/>
</dbReference>
<feature type="transmembrane region" description="Helical" evidence="8">
    <location>
        <begin position="135"/>
        <end position="156"/>
    </location>
</feature>
<dbReference type="InterPro" id="IPR027417">
    <property type="entry name" value="P-loop_NTPase"/>
</dbReference>
<evidence type="ECO:0000256" key="5">
    <source>
        <dbReference type="ARBA" id="ARBA00022840"/>
    </source>
</evidence>